<organism evidence="1 2">
    <name type="scientific">Hyalomma asiaticum</name>
    <name type="common">Tick</name>
    <dbReference type="NCBI Taxonomy" id="266040"/>
    <lineage>
        <taxon>Eukaryota</taxon>
        <taxon>Metazoa</taxon>
        <taxon>Ecdysozoa</taxon>
        <taxon>Arthropoda</taxon>
        <taxon>Chelicerata</taxon>
        <taxon>Arachnida</taxon>
        <taxon>Acari</taxon>
        <taxon>Parasitiformes</taxon>
        <taxon>Ixodida</taxon>
        <taxon>Ixodoidea</taxon>
        <taxon>Ixodidae</taxon>
        <taxon>Hyalomminae</taxon>
        <taxon>Hyalomma</taxon>
    </lineage>
</organism>
<comment type="caution">
    <text evidence="1">The sequence shown here is derived from an EMBL/GenBank/DDBJ whole genome shotgun (WGS) entry which is preliminary data.</text>
</comment>
<keyword evidence="2" id="KW-1185">Reference proteome</keyword>
<proteinExistence type="predicted"/>
<dbReference type="Proteomes" id="UP000821845">
    <property type="component" value="Chromosome 10"/>
</dbReference>
<dbReference type="EMBL" id="CM023490">
    <property type="protein sequence ID" value="KAH6943627.1"/>
    <property type="molecule type" value="Genomic_DNA"/>
</dbReference>
<protein>
    <submittedName>
        <fullName evidence="1">Uncharacterized protein</fullName>
    </submittedName>
</protein>
<evidence type="ECO:0000313" key="1">
    <source>
        <dbReference type="EMBL" id="KAH6943627.1"/>
    </source>
</evidence>
<sequence>MCGPSYCKSRVYADASRSCTTVFVSPETAVSKSREFSCSEQRVNNKDNEEYLPTFRVSIIRNNKRRCVRGILDAGSQRSFIKEVVGIQMSLKVAGETGISFNTFGSAFPYRTERREIVEIRIRSQEGNQLYLVKAIVVHVICQDIAARSADSHFVQQLRLENKFLADNRMLAQVDEEPALSVLIGSDILWNILTGEVIRSTEVKSSQTSTLPSDGRCKDRFVRRVSQITALT</sequence>
<accession>A0ACB7TE11</accession>
<reference evidence="1" key="1">
    <citation type="submission" date="2020-05" db="EMBL/GenBank/DDBJ databases">
        <title>Large-scale comparative analyses of tick genomes elucidate their genetic diversity and vector capacities.</title>
        <authorList>
            <person name="Jia N."/>
            <person name="Wang J."/>
            <person name="Shi W."/>
            <person name="Du L."/>
            <person name="Sun Y."/>
            <person name="Zhan W."/>
            <person name="Jiang J."/>
            <person name="Wang Q."/>
            <person name="Zhang B."/>
            <person name="Ji P."/>
            <person name="Sakyi L.B."/>
            <person name="Cui X."/>
            <person name="Yuan T."/>
            <person name="Jiang B."/>
            <person name="Yang W."/>
            <person name="Lam T.T.-Y."/>
            <person name="Chang Q."/>
            <person name="Ding S."/>
            <person name="Wang X."/>
            <person name="Zhu J."/>
            <person name="Ruan X."/>
            <person name="Zhao L."/>
            <person name="Wei J."/>
            <person name="Que T."/>
            <person name="Du C."/>
            <person name="Cheng J."/>
            <person name="Dai P."/>
            <person name="Han X."/>
            <person name="Huang E."/>
            <person name="Gao Y."/>
            <person name="Liu J."/>
            <person name="Shao H."/>
            <person name="Ye R."/>
            <person name="Li L."/>
            <person name="Wei W."/>
            <person name="Wang X."/>
            <person name="Wang C."/>
            <person name="Yang T."/>
            <person name="Huo Q."/>
            <person name="Li W."/>
            <person name="Guo W."/>
            <person name="Chen H."/>
            <person name="Zhou L."/>
            <person name="Ni X."/>
            <person name="Tian J."/>
            <person name="Zhou Y."/>
            <person name="Sheng Y."/>
            <person name="Liu T."/>
            <person name="Pan Y."/>
            <person name="Xia L."/>
            <person name="Li J."/>
            <person name="Zhao F."/>
            <person name="Cao W."/>
        </authorList>
    </citation>
    <scope>NUCLEOTIDE SEQUENCE</scope>
    <source>
        <strain evidence="1">Hyas-2018</strain>
    </source>
</reference>
<evidence type="ECO:0000313" key="2">
    <source>
        <dbReference type="Proteomes" id="UP000821845"/>
    </source>
</evidence>
<gene>
    <name evidence="1" type="ORF">HPB50_024831</name>
</gene>
<name>A0ACB7TE11_HYAAI</name>